<proteinExistence type="predicted"/>
<evidence type="ECO:0000313" key="2">
    <source>
        <dbReference type="Proteomes" id="UP000054783"/>
    </source>
</evidence>
<protein>
    <submittedName>
        <fullName evidence="1">Uncharacterized protein</fullName>
    </submittedName>
</protein>
<name>A0A0V0ZKZ9_9BILA</name>
<reference evidence="1 2" key="1">
    <citation type="submission" date="2015-01" db="EMBL/GenBank/DDBJ databases">
        <title>Evolution of Trichinella species and genotypes.</title>
        <authorList>
            <person name="Korhonen P.K."/>
            <person name="Edoardo P."/>
            <person name="Giuseppe L.R."/>
            <person name="Gasser R.B."/>
        </authorList>
    </citation>
    <scope>NUCLEOTIDE SEQUENCE [LARGE SCALE GENOMIC DNA]</scope>
    <source>
        <strain evidence="1">ISS2496</strain>
    </source>
</reference>
<dbReference type="AlphaFoldDB" id="A0A0V0ZKZ9"/>
<sequence length="67" mass="8067">MASNLVFLCRNQSIMAGSYYTMMQHWYYNFYVETCKAQEHCKQGCNIDIELHIYDHEECVHNFHIDV</sequence>
<dbReference type="Proteomes" id="UP000054783">
    <property type="component" value="Unassembled WGS sequence"/>
</dbReference>
<gene>
    <name evidence="1" type="ORF">T12_11226</name>
</gene>
<comment type="caution">
    <text evidence="1">The sequence shown here is derived from an EMBL/GenBank/DDBJ whole genome shotgun (WGS) entry which is preliminary data.</text>
</comment>
<dbReference type="EMBL" id="JYDQ01000148">
    <property type="protein sequence ID" value="KRY13074.1"/>
    <property type="molecule type" value="Genomic_DNA"/>
</dbReference>
<organism evidence="1 2">
    <name type="scientific">Trichinella patagoniensis</name>
    <dbReference type="NCBI Taxonomy" id="990121"/>
    <lineage>
        <taxon>Eukaryota</taxon>
        <taxon>Metazoa</taxon>
        <taxon>Ecdysozoa</taxon>
        <taxon>Nematoda</taxon>
        <taxon>Enoplea</taxon>
        <taxon>Dorylaimia</taxon>
        <taxon>Trichinellida</taxon>
        <taxon>Trichinellidae</taxon>
        <taxon>Trichinella</taxon>
    </lineage>
</organism>
<keyword evidence="2" id="KW-1185">Reference proteome</keyword>
<evidence type="ECO:0000313" key="1">
    <source>
        <dbReference type="EMBL" id="KRY13074.1"/>
    </source>
</evidence>
<accession>A0A0V0ZKZ9</accession>